<dbReference type="AlphaFoldDB" id="A0A5D2LZY3"/>
<dbReference type="EMBL" id="CM017624">
    <property type="protein sequence ID" value="TYH84665.1"/>
    <property type="molecule type" value="Genomic_DNA"/>
</dbReference>
<feature type="signal peptide" evidence="1">
    <location>
        <begin position="1"/>
        <end position="21"/>
    </location>
</feature>
<organism evidence="2 3">
    <name type="scientific">Gossypium tomentosum</name>
    <name type="common">Hawaiian cotton</name>
    <name type="synonym">Gossypium sandvicense</name>
    <dbReference type="NCBI Taxonomy" id="34277"/>
    <lineage>
        <taxon>Eukaryota</taxon>
        <taxon>Viridiplantae</taxon>
        <taxon>Streptophyta</taxon>
        <taxon>Embryophyta</taxon>
        <taxon>Tracheophyta</taxon>
        <taxon>Spermatophyta</taxon>
        <taxon>Magnoliopsida</taxon>
        <taxon>eudicotyledons</taxon>
        <taxon>Gunneridae</taxon>
        <taxon>Pentapetalae</taxon>
        <taxon>rosids</taxon>
        <taxon>malvids</taxon>
        <taxon>Malvales</taxon>
        <taxon>Malvaceae</taxon>
        <taxon>Malvoideae</taxon>
        <taxon>Gossypium</taxon>
    </lineage>
</organism>
<accession>A0A5D2LZY3</accession>
<evidence type="ECO:0000313" key="3">
    <source>
        <dbReference type="Proteomes" id="UP000322667"/>
    </source>
</evidence>
<dbReference type="Proteomes" id="UP000322667">
    <property type="component" value="Chromosome D02"/>
</dbReference>
<reference evidence="2 3" key="1">
    <citation type="submission" date="2019-07" db="EMBL/GenBank/DDBJ databases">
        <title>WGS assembly of Gossypium tomentosum.</title>
        <authorList>
            <person name="Chen Z.J."/>
            <person name="Sreedasyam A."/>
            <person name="Ando A."/>
            <person name="Song Q."/>
            <person name="De L."/>
            <person name="Hulse-Kemp A."/>
            <person name="Ding M."/>
            <person name="Ye W."/>
            <person name="Kirkbride R."/>
            <person name="Jenkins J."/>
            <person name="Plott C."/>
            <person name="Lovell J."/>
            <person name="Lin Y.-M."/>
            <person name="Vaughn R."/>
            <person name="Liu B."/>
            <person name="Li W."/>
            <person name="Simpson S."/>
            <person name="Scheffler B."/>
            <person name="Saski C."/>
            <person name="Grover C."/>
            <person name="Hu G."/>
            <person name="Conover J."/>
            <person name="Carlson J."/>
            <person name="Shu S."/>
            <person name="Boston L."/>
            <person name="Williams M."/>
            <person name="Peterson D."/>
            <person name="Mcgee K."/>
            <person name="Jones D."/>
            <person name="Wendel J."/>
            <person name="Stelly D."/>
            <person name="Grimwood J."/>
            <person name="Schmutz J."/>
        </authorList>
    </citation>
    <scope>NUCLEOTIDE SEQUENCE [LARGE SCALE GENOMIC DNA]</scope>
    <source>
        <strain evidence="2">7179.01</strain>
    </source>
</reference>
<protein>
    <submittedName>
        <fullName evidence="2">Uncharacterized protein</fullName>
    </submittedName>
</protein>
<keyword evidence="1" id="KW-0732">Signal</keyword>
<evidence type="ECO:0000313" key="2">
    <source>
        <dbReference type="EMBL" id="TYH84665.1"/>
    </source>
</evidence>
<proteinExistence type="predicted"/>
<feature type="chain" id="PRO_5023121760" evidence="1">
    <location>
        <begin position="22"/>
        <end position="50"/>
    </location>
</feature>
<sequence length="50" mass="6153">MNHLHSCMLLIQFTFPKFIHLWWICLKAMNDVFWEPHCSTISMRLLEGFW</sequence>
<evidence type="ECO:0000256" key="1">
    <source>
        <dbReference type="SAM" id="SignalP"/>
    </source>
</evidence>
<name>A0A5D2LZY3_GOSTO</name>
<gene>
    <name evidence="2" type="ORF">ES332_D02G211900v1</name>
</gene>
<keyword evidence="3" id="KW-1185">Reference proteome</keyword>